<dbReference type="GO" id="GO:0000930">
    <property type="term" value="C:gamma-tubulin complex"/>
    <property type="evidence" value="ECO:0007669"/>
    <property type="project" value="UniProtKB-ARBA"/>
</dbReference>
<organism evidence="8 9">
    <name type="scientific">Rhizoclosmatium globosum</name>
    <dbReference type="NCBI Taxonomy" id="329046"/>
    <lineage>
        <taxon>Eukaryota</taxon>
        <taxon>Fungi</taxon>
        <taxon>Fungi incertae sedis</taxon>
        <taxon>Chytridiomycota</taxon>
        <taxon>Chytridiomycota incertae sedis</taxon>
        <taxon>Chytridiomycetes</taxon>
        <taxon>Chytridiales</taxon>
        <taxon>Chytriomycetaceae</taxon>
        <taxon>Rhizoclosmatium</taxon>
    </lineage>
</organism>
<dbReference type="GO" id="GO:0005874">
    <property type="term" value="C:microtubule"/>
    <property type="evidence" value="ECO:0007669"/>
    <property type="project" value="UniProtKB-KW"/>
</dbReference>
<dbReference type="GO" id="GO:0005816">
    <property type="term" value="C:spindle pole body"/>
    <property type="evidence" value="ECO:0007669"/>
    <property type="project" value="UniProtKB-ARBA"/>
</dbReference>
<dbReference type="OrthoDB" id="5860513at2759"/>
<evidence type="ECO:0000256" key="4">
    <source>
        <dbReference type="ARBA" id="ARBA00022701"/>
    </source>
</evidence>
<dbReference type="EMBL" id="MCGO01000042">
    <property type="protein sequence ID" value="ORY38840.1"/>
    <property type="molecule type" value="Genomic_DNA"/>
</dbReference>
<comment type="subcellular location">
    <subcellularLocation>
        <location evidence="1">Cytoplasm</location>
        <location evidence="1">Cytoskeleton</location>
    </subcellularLocation>
</comment>
<feature type="domain" description="Gamma tubulin complex component protein N-terminal" evidence="7">
    <location>
        <begin position="119"/>
        <end position="417"/>
    </location>
</feature>
<keyword evidence="3" id="KW-0963">Cytoplasm</keyword>
<evidence type="ECO:0000256" key="5">
    <source>
        <dbReference type="ARBA" id="ARBA00023212"/>
    </source>
</evidence>
<dbReference type="AlphaFoldDB" id="A0A1Y2BVQ2"/>
<dbReference type="GO" id="GO:0031122">
    <property type="term" value="P:cytoplasmic microtubule organization"/>
    <property type="evidence" value="ECO:0007669"/>
    <property type="project" value="TreeGrafter"/>
</dbReference>
<dbReference type="Pfam" id="PF17681">
    <property type="entry name" value="GCP_N_terminal"/>
    <property type="match status" value="1"/>
</dbReference>
<dbReference type="InterPro" id="IPR042241">
    <property type="entry name" value="GCP_C_sf"/>
</dbReference>
<keyword evidence="4" id="KW-0493">Microtubule</keyword>
<gene>
    <name evidence="8" type="ORF">BCR33DRAFT_421940</name>
</gene>
<accession>A0A1Y2BVQ2</accession>
<dbReference type="Gene3D" id="1.20.120.1900">
    <property type="entry name" value="Gamma-tubulin complex, C-terminal domain"/>
    <property type="match status" value="1"/>
</dbReference>
<evidence type="ECO:0000256" key="2">
    <source>
        <dbReference type="ARBA" id="ARBA00010337"/>
    </source>
</evidence>
<comment type="similarity">
    <text evidence="2">Belongs to the TUBGCP family.</text>
</comment>
<name>A0A1Y2BVQ2_9FUNG</name>
<dbReference type="InterPro" id="IPR040457">
    <property type="entry name" value="GCP_C"/>
</dbReference>
<evidence type="ECO:0000256" key="1">
    <source>
        <dbReference type="ARBA" id="ARBA00004245"/>
    </source>
</evidence>
<dbReference type="GO" id="GO:0043015">
    <property type="term" value="F:gamma-tubulin binding"/>
    <property type="evidence" value="ECO:0007669"/>
    <property type="project" value="InterPro"/>
</dbReference>
<evidence type="ECO:0000259" key="6">
    <source>
        <dbReference type="Pfam" id="PF04130"/>
    </source>
</evidence>
<dbReference type="InterPro" id="IPR007259">
    <property type="entry name" value="GCP"/>
</dbReference>
<dbReference type="Proteomes" id="UP000193642">
    <property type="component" value="Unassembled WGS sequence"/>
</dbReference>
<dbReference type="GO" id="GO:0007020">
    <property type="term" value="P:microtubule nucleation"/>
    <property type="evidence" value="ECO:0007669"/>
    <property type="project" value="InterPro"/>
</dbReference>
<dbReference type="InterPro" id="IPR041470">
    <property type="entry name" value="GCP_N"/>
</dbReference>
<evidence type="ECO:0000313" key="9">
    <source>
        <dbReference type="Proteomes" id="UP000193642"/>
    </source>
</evidence>
<dbReference type="GO" id="GO:0051011">
    <property type="term" value="F:microtubule minus-end binding"/>
    <property type="evidence" value="ECO:0007669"/>
    <property type="project" value="TreeGrafter"/>
</dbReference>
<dbReference type="PANTHER" id="PTHR19302:SF14">
    <property type="entry name" value="GAMMA-TUBULIN COMPLEX COMPONENT 3"/>
    <property type="match status" value="1"/>
</dbReference>
<dbReference type="GO" id="GO:0000278">
    <property type="term" value="P:mitotic cell cycle"/>
    <property type="evidence" value="ECO:0007669"/>
    <property type="project" value="TreeGrafter"/>
</dbReference>
<evidence type="ECO:0000256" key="3">
    <source>
        <dbReference type="ARBA" id="ARBA00022490"/>
    </source>
</evidence>
<sequence>MQQALVFSNLNQRLASMNILNRKWAVLHFLLTVSDQSSFKNQADMFIDNAFAVMGIKSIKAAPQFPTLPQAFPPAAEINNDTTDSDSVLKKPRGPCNGYYLLGGSNDNAKLQITEPLLLRDVMFMFQDIDGRYIKYNASLDAFVVHSDVWIPAPTLETIHRLSEVGWLYRRIKKRIDSWTCENRADGLVRQGFCVGIQKELTAHFHLIAQLEDQFTKADQAGTADFASKGLSLKRLLVWIHEPLLKLRLVSVLVDSSDGLRGGALLSMIHGYTNHGDPFVKQFVEGLLKEISVPFYQMLKRWLYEGELNDPFNEFFVVQDRNVDESNMWRNQYLLRQEMIPSFFHRGVAKKCFLIGKSLNFIRYCCGEETFVIKRSQELVSSPPGFLEYGDSSALEKSITTAYTSISAHILDLLFGKYKLMTHLQALKKYLLLGQGDFVQNLMDKLGADLSKPAHGILRHNLTGILESSIRASNAQHDDMDVLRRLDVRLLEISTGDSGWDVFTLDYHTDSPISTVFPAQSMHQYMKLFTFLWRLKRVEHSLSVAWRRGMTEYTAFRKMKDVGQHFHFCSVVLSEMIHFTYQLQYYILFEVLESSWNELNEYLGKRTGDLDQLIGAHNKYLNNITSRGLLAASVGENVSFFDAIDHSTMLTWRRCF</sequence>
<reference evidence="8 9" key="1">
    <citation type="submission" date="2016-07" db="EMBL/GenBank/DDBJ databases">
        <title>Pervasive Adenine N6-methylation of Active Genes in Fungi.</title>
        <authorList>
            <consortium name="DOE Joint Genome Institute"/>
            <person name="Mondo S.J."/>
            <person name="Dannebaum R.O."/>
            <person name="Kuo R.C."/>
            <person name="Labutti K."/>
            <person name="Haridas S."/>
            <person name="Kuo A."/>
            <person name="Salamov A."/>
            <person name="Ahrendt S.R."/>
            <person name="Lipzen A."/>
            <person name="Sullivan W."/>
            <person name="Andreopoulos W.B."/>
            <person name="Clum A."/>
            <person name="Lindquist E."/>
            <person name="Daum C."/>
            <person name="Ramamoorthy G.K."/>
            <person name="Gryganskyi A."/>
            <person name="Culley D."/>
            <person name="Magnuson J.K."/>
            <person name="James T.Y."/>
            <person name="O'Malley M.A."/>
            <person name="Stajich J.E."/>
            <person name="Spatafora J.W."/>
            <person name="Visel A."/>
            <person name="Grigoriev I.V."/>
        </authorList>
    </citation>
    <scope>NUCLEOTIDE SEQUENCE [LARGE SCALE GENOMIC DNA]</scope>
    <source>
        <strain evidence="8 9">JEL800</strain>
    </source>
</reference>
<comment type="caution">
    <text evidence="8">The sequence shown here is derived from an EMBL/GenBank/DDBJ whole genome shotgun (WGS) entry which is preliminary data.</text>
</comment>
<dbReference type="GO" id="GO:0051321">
    <property type="term" value="P:meiotic cell cycle"/>
    <property type="evidence" value="ECO:0007669"/>
    <property type="project" value="TreeGrafter"/>
</dbReference>
<feature type="domain" description="Gamma tubulin complex component C-terminal" evidence="6">
    <location>
        <begin position="420"/>
        <end position="633"/>
    </location>
</feature>
<protein>
    <submittedName>
        <fullName evidence="8">Uncharacterized protein</fullName>
    </submittedName>
</protein>
<proteinExistence type="inferred from homology"/>
<keyword evidence="9" id="KW-1185">Reference proteome</keyword>
<dbReference type="GO" id="GO:0000922">
    <property type="term" value="C:spindle pole"/>
    <property type="evidence" value="ECO:0007669"/>
    <property type="project" value="InterPro"/>
</dbReference>
<dbReference type="Pfam" id="PF04130">
    <property type="entry name" value="GCP_C_terminal"/>
    <property type="match status" value="1"/>
</dbReference>
<evidence type="ECO:0000259" key="7">
    <source>
        <dbReference type="Pfam" id="PF17681"/>
    </source>
</evidence>
<evidence type="ECO:0000313" key="8">
    <source>
        <dbReference type="EMBL" id="ORY38840.1"/>
    </source>
</evidence>
<keyword evidence="5" id="KW-0206">Cytoskeleton</keyword>
<dbReference type="GO" id="GO:0051225">
    <property type="term" value="P:spindle assembly"/>
    <property type="evidence" value="ECO:0007669"/>
    <property type="project" value="TreeGrafter"/>
</dbReference>
<dbReference type="PANTHER" id="PTHR19302">
    <property type="entry name" value="GAMMA TUBULIN COMPLEX PROTEIN"/>
    <property type="match status" value="1"/>
</dbReference>
<dbReference type="STRING" id="329046.A0A1Y2BVQ2"/>